<evidence type="ECO:0000313" key="3">
    <source>
        <dbReference type="Proteomes" id="UP000662314"/>
    </source>
</evidence>
<dbReference type="RefSeq" id="WP_214436519.1">
    <property type="nucleotide sequence ID" value="NZ_JAECZA010000295.1"/>
</dbReference>
<comment type="caution">
    <text evidence="2">The sequence shown here is derived from an EMBL/GenBank/DDBJ whole genome shotgun (WGS) entry which is preliminary data.</text>
</comment>
<dbReference type="EMBL" id="JAECZA010000295">
    <property type="protein sequence ID" value="MBH8577834.1"/>
    <property type="molecule type" value="Genomic_DNA"/>
</dbReference>
<dbReference type="AlphaFoldDB" id="A0A8J7LK23"/>
<accession>A0A8J7LK23</accession>
<feature type="signal peptide" evidence="1">
    <location>
        <begin position="1"/>
        <end position="23"/>
    </location>
</feature>
<dbReference type="Proteomes" id="UP000662314">
    <property type="component" value="Unassembled WGS sequence"/>
</dbReference>
<protein>
    <submittedName>
        <fullName evidence="2">Uncharacterized protein</fullName>
    </submittedName>
</protein>
<keyword evidence="1" id="KW-0732">Signal</keyword>
<gene>
    <name evidence="2" type="ORF">I8752_33715</name>
</gene>
<feature type="chain" id="PRO_5035299585" evidence="1">
    <location>
        <begin position="24"/>
        <end position="156"/>
    </location>
</feature>
<organism evidence="2 3">
    <name type="scientific">Dendronalium phyllosphericum CENA369</name>
    <dbReference type="NCBI Taxonomy" id="1725256"/>
    <lineage>
        <taxon>Bacteria</taxon>
        <taxon>Bacillati</taxon>
        <taxon>Cyanobacteriota</taxon>
        <taxon>Cyanophyceae</taxon>
        <taxon>Nostocales</taxon>
        <taxon>Nostocaceae</taxon>
        <taxon>Dendronalium</taxon>
        <taxon>Dendronalium phyllosphericum</taxon>
    </lineage>
</organism>
<reference evidence="2 3" key="1">
    <citation type="journal article" date="2021" name="Int. J. Syst. Evol. Microbiol.">
        <title>Amazonocrinis nigriterrae gen. nov., sp. nov., Atlanticothrix silvestris gen. nov., sp. nov. and Dendronalium phyllosphericum gen. nov., sp. nov., nostocacean cyanobacteria from Brazilian environments.</title>
        <authorList>
            <person name="Alvarenga D.O."/>
            <person name="Andreote A.P.D."/>
            <person name="Branco L.H.Z."/>
            <person name="Delbaje E."/>
            <person name="Cruz R.B."/>
            <person name="Varani A.M."/>
            <person name="Fiore M.F."/>
        </authorList>
    </citation>
    <scope>NUCLEOTIDE SEQUENCE [LARGE SCALE GENOMIC DNA]</scope>
    <source>
        <strain evidence="2 3">CENA369</strain>
    </source>
</reference>
<sequence length="156" mass="19592">MFRKFVISVLLLPACLGFEIATASQKNELQVLLTSEQSSALTVQTKANKNEGNSLANAVTEYSSIPEDWESDTEKVKHRRYHHYKRYRQDYRHHRRYYQRYRNYRLRRYYYPQNIYYRRQYHNQYRNYHQRVYDPLYCHYLRYYDHRQRNSRLSCY</sequence>
<name>A0A8J7LK23_9NOST</name>
<evidence type="ECO:0000313" key="2">
    <source>
        <dbReference type="EMBL" id="MBH8577834.1"/>
    </source>
</evidence>
<proteinExistence type="predicted"/>
<evidence type="ECO:0000256" key="1">
    <source>
        <dbReference type="SAM" id="SignalP"/>
    </source>
</evidence>
<keyword evidence="3" id="KW-1185">Reference proteome</keyword>